<comment type="caution">
    <text evidence="2">The sequence shown here is derived from an EMBL/GenBank/DDBJ whole genome shotgun (WGS) entry which is preliminary data.</text>
</comment>
<dbReference type="InterPro" id="IPR007278">
    <property type="entry name" value="DUF397"/>
</dbReference>
<dbReference type="PROSITE" id="PS51257">
    <property type="entry name" value="PROKAR_LIPOPROTEIN"/>
    <property type="match status" value="1"/>
</dbReference>
<sequence length="72" mass="7919">MRSPWWRRFSWSITHLPGASSACQSNWPSRSGGWKMLTVPVRDGKNPAGPVVTMGADAWTAFLSSLRRSSVG</sequence>
<evidence type="ECO:0000313" key="2">
    <source>
        <dbReference type="EMBL" id="MFE5979183.1"/>
    </source>
</evidence>
<organism evidence="2 3">
    <name type="scientific">Streptomyces wedmorensis</name>
    <dbReference type="NCBI Taxonomy" id="43759"/>
    <lineage>
        <taxon>Bacteria</taxon>
        <taxon>Bacillati</taxon>
        <taxon>Actinomycetota</taxon>
        <taxon>Actinomycetes</taxon>
        <taxon>Kitasatosporales</taxon>
        <taxon>Streptomycetaceae</taxon>
        <taxon>Streptomyces</taxon>
    </lineage>
</organism>
<dbReference type="RefSeq" id="WP_386257845.1">
    <property type="nucleotide sequence ID" value="NZ_JBHTRV010000003.1"/>
</dbReference>
<protein>
    <submittedName>
        <fullName evidence="2">DUF397 domain-containing protein</fullName>
    </submittedName>
</protein>
<dbReference type="Pfam" id="PF04149">
    <property type="entry name" value="DUF397"/>
    <property type="match status" value="1"/>
</dbReference>
<feature type="domain" description="DUF397" evidence="1">
    <location>
        <begin position="35"/>
        <end position="67"/>
    </location>
</feature>
<keyword evidence="3" id="KW-1185">Reference proteome</keyword>
<gene>
    <name evidence="2" type="ORF">ACFQ63_05690</name>
</gene>
<name>A0ABW6INM0_STRWE</name>
<proteinExistence type="predicted"/>
<dbReference type="EMBL" id="JBHTRV010000003">
    <property type="protein sequence ID" value="MFE5979183.1"/>
    <property type="molecule type" value="Genomic_DNA"/>
</dbReference>
<evidence type="ECO:0000259" key="1">
    <source>
        <dbReference type="Pfam" id="PF04149"/>
    </source>
</evidence>
<evidence type="ECO:0000313" key="3">
    <source>
        <dbReference type="Proteomes" id="UP001600424"/>
    </source>
</evidence>
<reference evidence="2 3" key="1">
    <citation type="submission" date="2024-09" db="EMBL/GenBank/DDBJ databases">
        <title>The Natural Products Discovery Center: Release of the First 8490 Sequenced Strains for Exploring Actinobacteria Biosynthetic Diversity.</title>
        <authorList>
            <person name="Kalkreuter E."/>
            <person name="Kautsar S.A."/>
            <person name="Yang D."/>
            <person name="Bader C.D."/>
            <person name="Teijaro C.N."/>
            <person name="Fluegel L."/>
            <person name="Davis C.M."/>
            <person name="Simpson J.R."/>
            <person name="Lauterbach L."/>
            <person name="Steele A.D."/>
            <person name="Gui C."/>
            <person name="Meng S."/>
            <person name="Li G."/>
            <person name="Viehrig K."/>
            <person name="Ye F."/>
            <person name="Su P."/>
            <person name="Kiefer A.F."/>
            <person name="Nichols A."/>
            <person name="Cepeda A.J."/>
            <person name="Yan W."/>
            <person name="Fan B."/>
            <person name="Jiang Y."/>
            <person name="Adhikari A."/>
            <person name="Zheng C.-J."/>
            <person name="Schuster L."/>
            <person name="Cowan T.M."/>
            <person name="Smanski M.J."/>
            <person name="Chevrette M.G."/>
            <person name="De Carvalho L.P.S."/>
            <person name="Shen B."/>
        </authorList>
    </citation>
    <scope>NUCLEOTIDE SEQUENCE [LARGE SCALE GENOMIC DNA]</scope>
    <source>
        <strain evidence="2 3">NPDC056472</strain>
    </source>
</reference>
<accession>A0ABW6INM0</accession>
<dbReference type="Proteomes" id="UP001600424">
    <property type="component" value="Unassembled WGS sequence"/>
</dbReference>